<keyword evidence="1" id="KW-0732">Signal</keyword>
<dbReference type="Proteomes" id="UP000576082">
    <property type="component" value="Unassembled WGS sequence"/>
</dbReference>
<keyword evidence="3" id="KW-1185">Reference proteome</keyword>
<sequence length="207" mass="24461">MNNLARLFILLASLFLVQNISVAQTKKINFEVSFWQNDKEIKIKKMKGRKRKMVKIKKAPFTLQVKFYNKTEDVYLNTYTHDKVMDLDLNSSLFKNKYFKIGGATSANKETYKLWIESIQFDSEDSDDYGTFEPVYFSYAHDQTSFSEVSDRSKEIVIGKKVYDSYVYFPDSNLDYPIETIDDIGYDTFYMTFTDFETKWDVVLIFE</sequence>
<accession>A0A7X9S0I2</accession>
<name>A0A7X9S0I2_9BACT</name>
<dbReference type="RefSeq" id="WP_169660304.1">
    <property type="nucleotide sequence ID" value="NZ_JABANE010000135.1"/>
</dbReference>
<organism evidence="2 3">
    <name type="scientific">Flammeovirga aprica JL-4</name>
    <dbReference type="NCBI Taxonomy" id="694437"/>
    <lineage>
        <taxon>Bacteria</taxon>
        <taxon>Pseudomonadati</taxon>
        <taxon>Bacteroidota</taxon>
        <taxon>Cytophagia</taxon>
        <taxon>Cytophagales</taxon>
        <taxon>Flammeovirgaceae</taxon>
        <taxon>Flammeovirga</taxon>
    </lineage>
</organism>
<proteinExistence type="predicted"/>
<evidence type="ECO:0008006" key="4">
    <source>
        <dbReference type="Google" id="ProtNLM"/>
    </source>
</evidence>
<evidence type="ECO:0000256" key="1">
    <source>
        <dbReference type="SAM" id="SignalP"/>
    </source>
</evidence>
<evidence type="ECO:0000313" key="2">
    <source>
        <dbReference type="EMBL" id="NME72110.1"/>
    </source>
</evidence>
<gene>
    <name evidence="2" type="ORF">HHU12_29375</name>
</gene>
<feature type="signal peptide" evidence="1">
    <location>
        <begin position="1"/>
        <end position="23"/>
    </location>
</feature>
<evidence type="ECO:0000313" key="3">
    <source>
        <dbReference type="Proteomes" id="UP000576082"/>
    </source>
</evidence>
<protein>
    <recommendedName>
        <fullName evidence="4">DUF3108 domain-containing protein</fullName>
    </recommendedName>
</protein>
<dbReference type="AlphaFoldDB" id="A0A7X9S0I2"/>
<comment type="caution">
    <text evidence="2">The sequence shown here is derived from an EMBL/GenBank/DDBJ whole genome shotgun (WGS) entry which is preliminary data.</text>
</comment>
<dbReference type="EMBL" id="JABANE010000135">
    <property type="protein sequence ID" value="NME72110.1"/>
    <property type="molecule type" value="Genomic_DNA"/>
</dbReference>
<reference evidence="2 3" key="1">
    <citation type="submission" date="2020-04" db="EMBL/GenBank/DDBJ databases">
        <title>Flammeovirga sp. SR4, a novel species isolated from seawater.</title>
        <authorList>
            <person name="Wang X."/>
        </authorList>
    </citation>
    <scope>NUCLEOTIDE SEQUENCE [LARGE SCALE GENOMIC DNA]</scope>
    <source>
        <strain evidence="2 3">ATCC 23126</strain>
    </source>
</reference>
<feature type="chain" id="PRO_5031236259" description="DUF3108 domain-containing protein" evidence="1">
    <location>
        <begin position="24"/>
        <end position="207"/>
    </location>
</feature>